<evidence type="ECO:0000256" key="16">
    <source>
        <dbReference type="ARBA" id="ARBA00023014"/>
    </source>
</evidence>
<dbReference type="PANTHER" id="PTHR10134">
    <property type="entry name" value="CYTOCHROME B-C1 COMPLEX SUBUNIT RIESKE, MITOCHONDRIAL"/>
    <property type="match status" value="1"/>
</dbReference>
<evidence type="ECO:0000256" key="11">
    <source>
        <dbReference type="ARBA" id="ARBA00022723"/>
    </source>
</evidence>
<evidence type="ECO:0000256" key="3">
    <source>
        <dbReference type="ARBA" id="ARBA00010651"/>
    </source>
</evidence>
<dbReference type="InterPro" id="IPR006311">
    <property type="entry name" value="TAT_signal"/>
</dbReference>
<keyword evidence="14 20" id="KW-1133">Transmembrane helix</keyword>
<dbReference type="SUPFAM" id="SSF50022">
    <property type="entry name" value="ISP domain"/>
    <property type="match status" value="1"/>
</dbReference>
<dbReference type="Pfam" id="PF10399">
    <property type="entry name" value="UCR_Fe-S_N"/>
    <property type="match status" value="1"/>
</dbReference>
<evidence type="ECO:0000256" key="5">
    <source>
        <dbReference type="ARBA" id="ARBA00012951"/>
    </source>
</evidence>
<evidence type="ECO:0000256" key="2">
    <source>
        <dbReference type="ARBA" id="ARBA00004162"/>
    </source>
</evidence>
<evidence type="ECO:0000256" key="7">
    <source>
        <dbReference type="ARBA" id="ARBA00022448"/>
    </source>
</evidence>
<dbReference type="NCBIfam" id="TIGR01416">
    <property type="entry name" value="Rieske_proteo"/>
    <property type="match status" value="1"/>
</dbReference>
<keyword evidence="10" id="KW-0001">2Fe-2S</keyword>
<dbReference type="InterPro" id="IPR036922">
    <property type="entry name" value="Rieske_2Fe-2S_sf"/>
</dbReference>
<dbReference type="GO" id="GO:0051537">
    <property type="term" value="F:2 iron, 2 sulfur cluster binding"/>
    <property type="evidence" value="ECO:0007669"/>
    <property type="project" value="UniProtKB-KW"/>
</dbReference>
<evidence type="ECO:0000256" key="8">
    <source>
        <dbReference type="ARBA" id="ARBA00022475"/>
    </source>
</evidence>
<proteinExistence type="inferred from homology"/>
<dbReference type="Gene3D" id="1.20.5.510">
    <property type="entry name" value="Single helix bin"/>
    <property type="match status" value="1"/>
</dbReference>
<dbReference type="Proteomes" id="UP000199233">
    <property type="component" value="Unassembled WGS sequence"/>
</dbReference>
<keyword evidence="16" id="KW-0411">Iron-sulfur</keyword>
<evidence type="ECO:0000313" key="24">
    <source>
        <dbReference type="Proteomes" id="UP000199233"/>
    </source>
</evidence>
<dbReference type="Gene3D" id="2.102.10.10">
    <property type="entry name" value="Rieske [2Fe-2S] iron-sulphur domain"/>
    <property type="match status" value="1"/>
</dbReference>
<dbReference type="InterPro" id="IPR005805">
    <property type="entry name" value="Rieske_Fe-S_prot_C"/>
</dbReference>
<comment type="function">
    <text evidence="1">Component of the ubiquinol-cytochrome c reductase complex (complex III or cytochrome b-c1 complex), which is a respiratory chain that generates an electrochemical potential coupled to ATP synthesis.</text>
</comment>
<dbReference type="InterPro" id="IPR019470">
    <property type="entry name" value="Ubiq_cytC_Rdtase_Fe-S_su_TAT"/>
</dbReference>
<dbReference type="InterPro" id="IPR017941">
    <property type="entry name" value="Rieske_2Fe-2S"/>
</dbReference>
<keyword evidence="15" id="KW-0408">Iron</keyword>
<evidence type="ECO:0000256" key="4">
    <source>
        <dbReference type="ARBA" id="ARBA00011649"/>
    </source>
</evidence>
<evidence type="ECO:0000256" key="12">
    <source>
        <dbReference type="ARBA" id="ARBA00022967"/>
    </source>
</evidence>
<dbReference type="InterPro" id="IPR014349">
    <property type="entry name" value="Rieske_Fe-S_prot"/>
</dbReference>
<keyword evidence="24" id="KW-1185">Reference proteome</keyword>
<keyword evidence="7 20" id="KW-0813">Transport</keyword>
<evidence type="ECO:0000256" key="17">
    <source>
        <dbReference type="ARBA" id="ARBA00023136"/>
    </source>
</evidence>
<keyword evidence="18" id="KW-1015">Disulfide bond</keyword>
<evidence type="ECO:0000256" key="18">
    <source>
        <dbReference type="ARBA" id="ARBA00023157"/>
    </source>
</evidence>
<dbReference type="InterPro" id="IPR006317">
    <property type="entry name" value="Ubiquinol_cyt_c_Rdtase_Fe-S-su"/>
</dbReference>
<keyword evidence="13 20" id="KW-0249">Electron transport</keyword>
<dbReference type="RefSeq" id="WP_093282934.1">
    <property type="nucleotide sequence ID" value="NZ_FOFS01000003.1"/>
</dbReference>
<accession>A0A1H9CX58</accession>
<feature type="domain" description="Rieske" evidence="22">
    <location>
        <begin position="85"/>
        <end position="189"/>
    </location>
</feature>
<comment type="cofactor">
    <cofactor evidence="20">
        <name>[2Fe-2S] cluster</name>
        <dbReference type="ChEBI" id="CHEBI:190135"/>
    </cofactor>
    <text evidence="20">Binds 1 [2Fe-2S] cluster per subunit.</text>
</comment>
<comment type="subcellular location">
    <subcellularLocation>
        <location evidence="2">Cell membrane</location>
        <topology evidence="2">Single-pass membrane protein</topology>
    </subcellularLocation>
</comment>
<dbReference type="AlphaFoldDB" id="A0A1H9CX58"/>
<evidence type="ECO:0000256" key="20">
    <source>
        <dbReference type="RuleBase" id="RU004494"/>
    </source>
</evidence>
<evidence type="ECO:0000256" key="15">
    <source>
        <dbReference type="ARBA" id="ARBA00023004"/>
    </source>
</evidence>
<sequence length="198" mass="20993">MSNQGVDPGRRRFLTLTTSVVGGAGVVAAAWPFLASLKPSERAKALGAPVAIDISTAEAGQKITVAWRGKPVWVIKRTPEMLASLDKVTPSLLDPDSEARQQPDYIKGAARAIKPEVAVMIGSCTHLGCSPTFRPDHPAPDIDPNWQGGFYCPCHGSKFDLSGRVFKGVPAPLNLVIPPYHFASDTLVIVGEDPKGAA</sequence>
<dbReference type="CDD" id="cd03470">
    <property type="entry name" value="Rieske_cytochrome_bc1"/>
    <property type="match status" value="1"/>
</dbReference>
<dbReference type="PROSITE" id="PS51318">
    <property type="entry name" value="TAT"/>
    <property type="match status" value="1"/>
</dbReference>
<comment type="similarity">
    <text evidence="3">Belongs to the Rieske iron-sulfur protein family.</text>
</comment>
<keyword evidence="8" id="KW-1003">Cell membrane</keyword>
<keyword evidence="17 20" id="KW-0472">Membrane</keyword>
<evidence type="ECO:0000256" key="21">
    <source>
        <dbReference type="RuleBase" id="RU004497"/>
    </source>
</evidence>
<evidence type="ECO:0000256" key="13">
    <source>
        <dbReference type="ARBA" id="ARBA00022982"/>
    </source>
</evidence>
<evidence type="ECO:0000256" key="14">
    <source>
        <dbReference type="ARBA" id="ARBA00022989"/>
    </source>
</evidence>
<evidence type="ECO:0000256" key="1">
    <source>
        <dbReference type="ARBA" id="ARBA00002444"/>
    </source>
</evidence>
<dbReference type="GO" id="GO:0008121">
    <property type="term" value="F:quinol-cytochrome-c reductase activity"/>
    <property type="evidence" value="ECO:0007669"/>
    <property type="project" value="UniProtKB-EC"/>
</dbReference>
<comment type="catalytic activity">
    <reaction evidence="19 20">
        <text>a quinol + 2 Fe(III)-[cytochrome c](out) = a quinone + 2 Fe(II)-[cytochrome c](out) + 2 H(+)(out)</text>
        <dbReference type="Rhea" id="RHEA:11484"/>
        <dbReference type="Rhea" id="RHEA-COMP:10350"/>
        <dbReference type="Rhea" id="RHEA-COMP:14399"/>
        <dbReference type="ChEBI" id="CHEBI:15378"/>
        <dbReference type="ChEBI" id="CHEBI:24646"/>
        <dbReference type="ChEBI" id="CHEBI:29033"/>
        <dbReference type="ChEBI" id="CHEBI:29034"/>
        <dbReference type="ChEBI" id="CHEBI:132124"/>
        <dbReference type="EC" id="7.1.1.8"/>
    </reaction>
</comment>
<dbReference type="GO" id="GO:0046872">
    <property type="term" value="F:metal ion binding"/>
    <property type="evidence" value="ECO:0007669"/>
    <property type="project" value="UniProtKB-KW"/>
</dbReference>
<evidence type="ECO:0000256" key="6">
    <source>
        <dbReference type="ARBA" id="ARBA00019816"/>
    </source>
</evidence>
<evidence type="ECO:0000313" key="23">
    <source>
        <dbReference type="EMBL" id="SEQ05148.1"/>
    </source>
</evidence>
<name>A0A1H9CX58_9GAMM</name>
<evidence type="ECO:0000256" key="19">
    <source>
        <dbReference type="ARBA" id="ARBA00029351"/>
    </source>
</evidence>
<evidence type="ECO:0000256" key="10">
    <source>
        <dbReference type="ARBA" id="ARBA00022714"/>
    </source>
</evidence>
<dbReference type="STRING" id="489703.SAMN04488038_103196"/>
<dbReference type="Pfam" id="PF00355">
    <property type="entry name" value="Rieske"/>
    <property type="match status" value="1"/>
</dbReference>
<gene>
    <name evidence="23" type="ORF">SAMN04488038_103196</name>
</gene>
<feature type="transmembrane region" description="Helical" evidence="20">
    <location>
        <begin position="12"/>
        <end position="34"/>
    </location>
</feature>
<protein>
    <recommendedName>
        <fullName evidence="6 20">Ubiquinol-cytochrome c reductase iron-sulfur subunit</fullName>
        <ecNumber evidence="5 20">7.1.1.8</ecNumber>
    </recommendedName>
</protein>
<comment type="miscellaneous">
    <text evidence="20">The Rieske protein is a high potential 2Fe-2S protein.</text>
</comment>
<reference evidence="23 24" key="1">
    <citation type="submission" date="2016-10" db="EMBL/GenBank/DDBJ databases">
        <authorList>
            <person name="de Groot N.N."/>
        </authorList>
    </citation>
    <scope>NUCLEOTIDE SEQUENCE [LARGE SCALE GENOMIC DNA]</scope>
    <source>
        <strain evidence="23 24">DSM 25927</strain>
    </source>
</reference>
<keyword evidence="9 20" id="KW-0812">Transmembrane</keyword>
<dbReference type="OrthoDB" id="9767869at2"/>
<dbReference type="PRINTS" id="PR00162">
    <property type="entry name" value="RIESKE"/>
</dbReference>
<keyword evidence="12" id="KW-1278">Translocase</keyword>
<comment type="subunit">
    <text evidence="4 21">The main subunits of complex b-c1 are: cytochrome b, cytochrome c1 and the Rieske protein.</text>
</comment>
<evidence type="ECO:0000256" key="9">
    <source>
        <dbReference type="ARBA" id="ARBA00022692"/>
    </source>
</evidence>
<keyword evidence="11" id="KW-0479">Metal-binding</keyword>
<evidence type="ECO:0000259" key="22">
    <source>
        <dbReference type="PROSITE" id="PS51296"/>
    </source>
</evidence>
<dbReference type="EC" id="7.1.1.8" evidence="5 20"/>
<dbReference type="PROSITE" id="PS51296">
    <property type="entry name" value="RIESKE"/>
    <property type="match status" value="1"/>
</dbReference>
<organism evidence="23 24">
    <name type="scientific">Solimonas aquatica</name>
    <dbReference type="NCBI Taxonomy" id="489703"/>
    <lineage>
        <taxon>Bacteria</taxon>
        <taxon>Pseudomonadati</taxon>
        <taxon>Pseudomonadota</taxon>
        <taxon>Gammaproteobacteria</taxon>
        <taxon>Nevskiales</taxon>
        <taxon>Nevskiaceae</taxon>
        <taxon>Solimonas</taxon>
    </lineage>
</organism>
<dbReference type="EMBL" id="FOFS01000003">
    <property type="protein sequence ID" value="SEQ05148.1"/>
    <property type="molecule type" value="Genomic_DNA"/>
</dbReference>
<dbReference type="GO" id="GO:0005886">
    <property type="term" value="C:plasma membrane"/>
    <property type="evidence" value="ECO:0007669"/>
    <property type="project" value="UniProtKB-SubCell"/>
</dbReference>